<sequence length="112" mass="13021">MSLVPRKLDPLEIFNVIANDELRYTGFHVAQGTDNNESLSDEKCVSCGLRKPRQYDRSKSYTKLAWARDTRDRMRLNAQEDVRRYVRTHIFCLLGSLIFPDKSTTYVSGKFV</sequence>
<accession>A0ABU6ZT15</accession>
<dbReference type="EMBL" id="JASCZI010273636">
    <property type="protein sequence ID" value="MED6225143.1"/>
    <property type="molecule type" value="Genomic_DNA"/>
</dbReference>
<dbReference type="Proteomes" id="UP001341840">
    <property type="component" value="Unassembled WGS sequence"/>
</dbReference>
<comment type="caution">
    <text evidence="1">The sequence shown here is derived from an EMBL/GenBank/DDBJ whole genome shotgun (WGS) entry which is preliminary data.</text>
</comment>
<evidence type="ECO:0000313" key="2">
    <source>
        <dbReference type="Proteomes" id="UP001341840"/>
    </source>
</evidence>
<name>A0ABU6ZT15_9FABA</name>
<proteinExistence type="predicted"/>
<organism evidence="1 2">
    <name type="scientific">Stylosanthes scabra</name>
    <dbReference type="NCBI Taxonomy" id="79078"/>
    <lineage>
        <taxon>Eukaryota</taxon>
        <taxon>Viridiplantae</taxon>
        <taxon>Streptophyta</taxon>
        <taxon>Embryophyta</taxon>
        <taxon>Tracheophyta</taxon>
        <taxon>Spermatophyta</taxon>
        <taxon>Magnoliopsida</taxon>
        <taxon>eudicotyledons</taxon>
        <taxon>Gunneridae</taxon>
        <taxon>Pentapetalae</taxon>
        <taxon>rosids</taxon>
        <taxon>fabids</taxon>
        <taxon>Fabales</taxon>
        <taxon>Fabaceae</taxon>
        <taxon>Papilionoideae</taxon>
        <taxon>50 kb inversion clade</taxon>
        <taxon>dalbergioids sensu lato</taxon>
        <taxon>Dalbergieae</taxon>
        <taxon>Pterocarpus clade</taxon>
        <taxon>Stylosanthes</taxon>
    </lineage>
</organism>
<gene>
    <name evidence="1" type="ORF">PIB30_090807</name>
</gene>
<keyword evidence="2" id="KW-1185">Reference proteome</keyword>
<evidence type="ECO:0000313" key="1">
    <source>
        <dbReference type="EMBL" id="MED6225143.1"/>
    </source>
</evidence>
<protein>
    <recommendedName>
        <fullName evidence="3">Transposase</fullName>
    </recommendedName>
</protein>
<reference evidence="1 2" key="1">
    <citation type="journal article" date="2023" name="Plants (Basel)">
        <title>Bridging the Gap: Combining Genomics and Transcriptomics Approaches to Understand Stylosanthes scabra, an Orphan Legume from the Brazilian Caatinga.</title>
        <authorList>
            <person name="Ferreira-Neto J.R.C."/>
            <person name="da Silva M.D."/>
            <person name="Binneck E."/>
            <person name="de Melo N.F."/>
            <person name="da Silva R.H."/>
            <person name="de Melo A.L.T.M."/>
            <person name="Pandolfi V."/>
            <person name="Bustamante F.O."/>
            <person name="Brasileiro-Vidal A.C."/>
            <person name="Benko-Iseppon A.M."/>
        </authorList>
    </citation>
    <scope>NUCLEOTIDE SEQUENCE [LARGE SCALE GENOMIC DNA]</scope>
    <source>
        <tissue evidence="1">Leaves</tissue>
    </source>
</reference>
<evidence type="ECO:0008006" key="3">
    <source>
        <dbReference type="Google" id="ProtNLM"/>
    </source>
</evidence>